<dbReference type="AlphaFoldDB" id="A0A839HU54"/>
<protein>
    <submittedName>
        <fullName evidence="1">Uncharacterized protein</fullName>
    </submittedName>
</protein>
<reference evidence="1 2" key="1">
    <citation type="submission" date="2020-08" db="EMBL/GenBank/DDBJ databases">
        <title>Aquariorum lacteus gen. nov., sp. nov., a new member of the family Comamonadaceae, isolated from freshwater aquarium.</title>
        <authorList>
            <person name="Chun S.-J."/>
        </authorList>
    </citation>
    <scope>NUCLEOTIDE SEQUENCE [LARGE SCALE GENOMIC DNA]</scope>
    <source>
        <strain evidence="1 2">SJAQ100</strain>
    </source>
</reference>
<keyword evidence="2" id="KW-1185">Reference proteome</keyword>
<sequence>MNLWDELRDEIRQTLPQPPARVLFDSDEEHRQAMGMWEMLVARLIGTRHAGQDVFRRHDGTAA</sequence>
<accession>A0A839HU54</accession>
<comment type="caution">
    <text evidence="1">The sequence shown here is derived from an EMBL/GenBank/DDBJ whole genome shotgun (WGS) entry which is preliminary data.</text>
</comment>
<dbReference type="Proteomes" id="UP000586093">
    <property type="component" value="Unassembled WGS sequence"/>
</dbReference>
<evidence type="ECO:0000313" key="1">
    <source>
        <dbReference type="EMBL" id="MBB1161584.1"/>
    </source>
</evidence>
<gene>
    <name evidence="1" type="ORF">H4F90_06285</name>
</gene>
<evidence type="ECO:0000313" key="2">
    <source>
        <dbReference type="Proteomes" id="UP000586093"/>
    </source>
</evidence>
<name>A0A839HU54_9BURK</name>
<proteinExistence type="predicted"/>
<organism evidence="1 2">
    <name type="scientific">Aquariibacter albus</name>
    <dbReference type="NCBI Taxonomy" id="2759899"/>
    <lineage>
        <taxon>Bacteria</taxon>
        <taxon>Pseudomonadati</taxon>
        <taxon>Pseudomonadota</taxon>
        <taxon>Betaproteobacteria</taxon>
        <taxon>Burkholderiales</taxon>
        <taxon>Sphaerotilaceae</taxon>
        <taxon>Aquariibacter</taxon>
    </lineage>
</organism>
<dbReference type="RefSeq" id="WP_182662472.1">
    <property type="nucleotide sequence ID" value="NZ_JACIVI010000001.1"/>
</dbReference>
<dbReference type="EMBL" id="JACIVI010000001">
    <property type="protein sequence ID" value="MBB1161584.1"/>
    <property type="molecule type" value="Genomic_DNA"/>
</dbReference>